<dbReference type="InterPro" id="IPR025955">
    <property type="entry name" value="TraC/Conjuga_ATPase"/>
</dbReference>
<dbReference type="RefSeq" id="WP_125460877.1">
    <property type="nucleotide sequence ID" value="NZ_CP109825.1"/>
</dbReference>
<dbReference type="Pfam" id="PF11130">
    <property type="entry name" value="TraC_F_IV"/>
    <property type="match status" value="1"/>
</dbReference>
<geneLocation type="plasmid" evidence="3">
    <name>pSm2-1</name>
</geneLocation>
<dbReference type="InterPro" id="IPR043964">
    <property type="entry name" value="P-loop_TraG"/>
</dbReference>
<keyword evidence="4" id="KW-0614">Plasmid</keyword>
<feature type="domain" description="TraG P-loop" evidence="1">
    <location>
        <begin position="468"/>
        <end position="851"/>
    </location>
</feature>
<dbReference type="EMBL" id="LC545852">
    <property type="protein sequence ID" value="BCG07139.1"/>
    <property type="molecule type" value="Genomic_DNA"/>
</dbReference>
<evidence type="ECO:0000313" key="2">
    <source>
        <dbReference type="EMBL" id="BCG07139.1"/>
    </source>
</evidence>
<dbReference type="Gene3D" id="1.10.8.730">
    <property type="match status" value="1"/>
</dbReference>
<dbReference type="SUPFAM" id="SSF52540">
    <property type="entry name" value="P-loop containing nucleoside triphosphate hydrolases"/>
    <property type="match status" value="1"/>
</dbReference>
<dbReference type="EMBL" id="LC605996">
    <property type="protein sequence ID" value="BCT02853.1"/>
    <property type="molecule type" value="Genomic_DNA"/>
</dbReference>
<proteinExistence type="predicted"/>
<dbReference type="NCBIfam" id="TIGR02746">
    <property type="entry name" value="TraC-F-type"/>
    <property type="match status" value="1"/>
</dbReference>
<dbReference type="InterPro" id="IPR014117">
    <property type="entry name" value="TraC-F-type"/>
</dbReference>
<dbReference type="PANTHER" id="PTHR38467:SF1">
    <property type="entry name" value="CONJUGATIVE TRANSFER: ASSEMBLY"/>
    <property type="match status" value="1"/>
</dbReference>
<gene>
    <name evidence="4" type="primary">traC</name>
</gene>
<evidence type="ECO:0000259" key="1">
    <source>
        <dbReference type="Pfam" id="PF19044"/>
    </source>
</evidence>
<dbReference type="Pfam" id="PF19044">
    <property type="entry name" value="P-loop_TraG"/>
    <property type="match status" value="1"/>
</dbReference>
<organism evidence="4">
    <name type="scientific">Serratia marcescens</name>
    <dbReference type="NCBI Taxonomy" id="615"/>
    <lineage>
        <taxon>Bacteria</taxon>
        <taxon>Pseudomonadati</taxon>
        <taxon>Pseudomonadota</taxon>
        <taxon>Gammaproteobacteria</taxon>
        <taxon>Enterobacterales</taxon>
        <taxon>Yersiniaceae</taxon>
        <taxon>Serratia</taxon>
    </lineage>
</organism>
<dbReference type="Gene3D" id="3.40.50.300">
    <property type="entry name" value="P-loop containing nucleotide triphosphate hydrolases"/>
    <property type="match status" value="1"/>
</dbReference>
<geneLocation type="plasmid" evidence="4">
    <name>pSm3-1</name>
</geneLocation>
<dbReference type="EMBL" id="LC605646">
    <property type="protein sequence ID" value="BCT02761.1"/>
    <property type="molecule type" value="Genomic_DNA"/>
</dbReference>
<sequence>MNLLDKVTHTANSLLSALKMPDASSQANQLLGDMRFPQLSSLLPYRDYDESSGLFINDGSIGFMLEVQPLTGASPTEVLAIESLLRTKLPRGVPLSIHLMSSKRVGNHIESGLRDFSWSGRDADKFNAITRAYYLSAAEDRFSLPPGVDIPLTLRNYRVFISMCIKAKRNNKAAFVQMENLVKVLRASLMGAKMPTRTVDADDFINVVGEMINHDPDQLYDTPRTLDPYQDLNFQCIDNGFGMNVYPDCLKINLRSAGRESESVARVMNFQLEKNPDIAFLWASADNYGNLLYPELSIACPFIITLTMVVEEQEKNQFEANRKYLDLEKKSRTSYAKVFPNVVEEAKEWGDLRQRLSTNQTALASYFYNVTVFCEDNDNVALRCEQDVINTYRKNGIDLIAPRFKQHWNFLACLPFMAHHGVLDDLRKHGAVHRAETLNVVNLMPVVADNRLAPAGLLAPTYRNQLAFIDIYSEVMDNTNYNMAVCGTSGAGKTGLIQPMIRSVLDTGGVAWVFDMGDGYKSLCENMGGVYIDAQTLKFNPFANIVDIDESAERVRDQLSVMASPNEKLGDVAESLLLMAVKAAWIAKSTHARIDDVVDFLKESMDDSELSKTPEVRRDLHAMVILLDKYTQDGIYGDFFNSDEPTLRDDANMVVLELGSLKSRPNLLIAVMFSLIIYIEGRMYQSSRSAKKLCVIDEGWKLLDFKTEKVGDFIEEGYRTARRHYGAYITITQNIKDFESESASKAAKAAWANSSYKIILMQEAQAFKKYNQEYPDNFSQLEKDVIARFQSAKDQWFSSFMLMVAGRSSWHRLFVDPLSRAMYSSQGKDFEFIQSRREQGVSVHDAVYALAQRNFAEEMARLEQWVELQANRRMAA</sequence>
<geneLocation type="plasmid" evidence="2">
    <name>pSm10-1</name>
</geneLocation>
<dbReference type="NCBIfam" id="NF010278">
    <property type="entry name" value="PRK13721.1"/>
    <property type="match status" value="1"/>
</dbReference>
<dbReference type="InterPro" id="IPR027417">
    <property type="entry name" value="P-loop_NTPase"/>
</dbReference>
<accession>A0A831EP21</accession>
<name>A0A831EP21_SERMA</name>
<reference evidence="4" key="1">
    <citation type="journal article" date="2021" name="J Glob Antimicrob Resist">
        <title>Genomic characterization and epidemiology of nosocomial Serratia marcescens isolates resistant to ceftazidime and their plasmids mediating rare blaTEM-61.</title>
        <authorList>
            <person name="Hayashi W."/>
            <person name="Yoshida S."/>
            <person name="Izumi K."/>
            <person name="Koide S."/>
            <person name="Soga E."/>
            <person name="Takizawa S."/>
            <person name="Arakawa Y."/>
            <person name="Nagano Y."/>
            <person name="Nagano N."/>
        </authorList>
    </citation>
    <scope>NUCLEOTIDE SEQUENCE</scope>
    <source>
        <strain evidence="2">Sm10</strain>
        <strain evidence="3">Sm2</strain>
        <strain evidence="4">Sm3</strain>
        <plasmid evidence="2">pSm10-1</plasmid>
        <plasmid evidence="3">pSm2-1</plasmid>
        <plasmid evidence="4">pSm3-1</plasmid>
    </source>
</reference>
<evidence type="ECO:0000313" key="4">
    <source>
        <dbReference type="EMBL" id="BCT02853.1"/>
    </source>
</evidence>
<dbReference type="AlphaFoldDB" id="A0A831EP21"/>
<protein>
    <submittedName>
        <fullName evidence="4">Type IV secretion system protein</fullName>
    </submittedName>
</protein>
<dbReference type="InterPro" id="IPR053155">
    <property type="entry name" value="F-pilin_assembly_TraC"/>
</dbReference>
<evidence type="ECO:0000313" key="3">
    <source>
        <dbReference type="EMBL" id="BCT02761.1"/>
    </source>
</evidence>
<dbReference type="PANTHER" id="PTHR38467">
    <property type="match status" value="1"/>
</dbReference>